<name>A0A2A4K8U6_HELVI</name>
<evidence type="ECO:0000256" key="1">
    <source>
        <dbReference type="SAM" id="MobiDB-lite"/>
    </source>
</evidence>
<organism evidence="2">
    <name type="scientific">Heliothis virescens</name>
    <name type="common">Tobacco budworm moth</name>
    <dbReference type="NCBI Taxonomy" id="7102"/>
    <lineage>
        <taxon>Eukaryota</taxon>
        <taxon>Metazoa</taxon>
        <taxon>Ecdysozoa</taxon>
        <taxon>Arthropoda</taxon>
        <taxon>Hexapoda</taxon>
        <taxon>Insecta</taxon>
        <taxon>Pterygota</taxon>
        <taxon>Neoptera</taxon>
        <taxon>Endopterygota</taxon>
        <taxon>Lepidoptera</taxon>
        <taxon>Glossata</taxon>
        <taxon>Ditrysia</taxon>
        <taxon>Noctuoidea</taxon>
        <taxon>Noctuidae</taxon>
        <taxon>Heliothinae</taxon>
        <taxon>Heliothis</taxon>
    </lineage>
</organism>
<dbReference type="AlphaFoldDB" id="A0A2A4K8U6"/>
<protein>
    <submittedName>
        <fullName evidence="2">Uncharacterized protein</fullName>
    </submittedName>
</protein>
<sequence length="264" mass="28587">MVNARVEAISRRLPAEILRPPLAADTRRRAEEPPRPAPRKGKPAEGRKPEVERIVRLQCGSMVNARVEAISRRLRAEILRPPLAGDTRRRAEEPPRPAPRKGKPAEGRKPVEGAPSGDQSTTAGSKGETWATVVGRKKARKAAKKAAAAARAPVASAKVAQPARRTAKSSRKGPAAISPRLPGLRVRPGQQSWAARRLQLQRAPRCECKGGPACATDCQEPQTTGYLGSSEEDALYEVYRASKETLWLAIGDSSRVPGRSCWGR</sequence>
<feature type="compositionally biased region" description="Basic and acidic residues" evidence="1">
    <location>
        <begin position="42"/>
        <end position="53"/>
    </location>
</feature>
<feature type="region of interest" description="Disordered" evidence="1">
    <location>
        <begin position="1"/>
        <end position="53"/>
    </location>
</feature>
<evidence type="ECO:0000313" key="2">
    <source>
        <dbReference type="EMBL" id="PCG80334.1"/>
    </source>
</evidence>
<feature type="compositionally biased region" description="Basic residues" evidence="1">
    <location>
        <begin position="135"/>
        <end position="144"/>
    </location>
</feature>
<accession>A0A2A4K8U6</accession>
<feature type="compositionally biased region" description="Basic and acidic residues" evidence="1">
    <location>
        <begin position="86"/>
        <end position="95"/>
    </location>
</feature>
<dbReference type="EMBL" id="NWSH01000042">
    <property type="protein sequence ID" value="PCG80334.1"/>
    <property type="molecule type" value="Genomic_DNA"/>
</dbReference>
<reference evidence="2" key="1">
    <citation type="submission" date="2017-09" db="EMBL/GenBank/DDBJ databases">
        <title>Contemporary evolution of a Lepidopteran species, Heliothis virescens, in response to modern agricultural practices.</title>
        <authorList>
            <person name="Fritz M.L."/>
            <person name="Deyonke A.M."/>
            <person name="Papanicolaou A."/>
            <person name="Micinski S."/>
            <person name="Westbrook J."/>
            <person name="Gould F."/>
        </authorList>
    </citation>
    <scope>NUCLEOTIDE SEQUENCE [LARGE SCALE GENOMIC DNA]</scope>
    <source>
        <strain evidence="2">HvINT-</strain>
        <tissue evidence="2">Whole body</tissue>
    </source>
</reference>
<proteinExistence type="predicted"/>
<comment type="caution">
    <text evidence="2">The sequence shown here is derived from an EMBL/GenBank/DDBJ whole genome shotgun (WGS) entry which is preliminary data.</text>
</comment>
<feature type="region of interest" description="Disordered" evidence="1">
    <location>
        <begin position="81"/>
        <end position="181"/>
    </location>
</feature>
<gene>
    <name evidence="2" type="ORF">B5V51_9123</name>
</gene>
<feature type="compositionally biased region" description="Low complexity" evidence="1">
    <location>
        <begin position="145"/>
        <end position="160"/>
    </location>
</feature>
<feature type="compositionally biased region" description="Basic and acidic residues" evidence="1">
    <location>
        <begin position="25"/>
        <end position="34"/>
    </location>
</feature>